<evidence type="ECO:0000259" key="2">
    <source>
        <dbReference type="Pfam" id="PF14478"/>
    </source>
</evidence>
<keyword evidence="4" id="KW-1185">Reference proteome</keyword>
<dbReference type="InterPro" id="IPR027954">
    <property type="entry name" value="Transcobalamin-like_C"/>
</dbReference>
<dbReference type="Pfam" id="PF14478">
    <property type="entry name" value="DUF4430"/>
    <property type="match status" value="1"/>
</dbReference>
<accession>E0RYI8</accession>
<gene>
    <name evidence="3" type="ordered locus">bpr_I0321</name>
</gene>
<dbReference type="Proteomes" id="UP000001299">
    <property type="component" value="Chromosome 1"/>
</dbReference>
<organism evidence="3 4">
    <name type="scientific">Butyrivibrio proteoclasticus (strain ATCC 51982 / DSM 14932 / B316)</name>
    <name type="common">Clostridium proteoclasticum</name>
    <dbReference type="NCBI Taxonomy" id="515622"/>
    <lineage>
        <taxon>Bacteria</taxon>
        <taxon>Bacillati</taxon>
        <taxon>Bacillota</taxon>
        <taxon>Clostridia</taxon>
        <taxon>Lachnospirales</taxon>
        <taxon>Lachnospiraceae</taxon>
        <taxon>Butyrivibrio</taxon>
    </lineage>
</organism>
<keyword evidence="1" id="KW-0812">Transmembrane</keyword>
<feature type="transmembrane region" description="Helical" evidence="1">
    <location>
        <begin position="39"/>
        <end position="60"/>
    </location>
</feature>
<sequence>MQTSLSGGFSFACTSIFPIIPVYQDKKRRIIMKNNTRKIVIGVVCLVVLVAVFAVCWKVFGAKPTKGAKHITVEVVNSTGETTDYSLDTDAEFLRQAMDELGDQGFSYEGQESEYGIMVEKINGEQAIYATDNAYWSLYVNGDYGQYGADSQPVVDGDTYTWKYELAQ</sequence>
<dbReference type="STRING" id="515622.bpr_I0321"/>
<feature type="transmembrane region" description="Helical" evidence="1">
    <location>
        <begin position="6"/>
        <end position="23"/>
    </location>
</feature>
<dbReference type="eggNOG" id="ENOG50332Z1">
    <property type="taxonomic scope" value="Bacteria"/>
</dbReference>
<evidence type="ECO:0000256" key="1">
    <source>
        <dbReference type="SAM" id="Phobius"/>
    </source>
</evidence>
<name>E0RYI8_BUTPB</name>
<dbReference type="AlphaFoldDB" id="E0RYI8"/>
<evidence type="ECO:0000313" key="4">
    <source>
        <dbReference type="Proteomes" id="UP000001299"/>
    </source>
</evidence>
<dbReference type="EMBL" id="CP001810">
    <property type="protein sequence ID" value="ADL33069.1"/>
    <property type="molecule type" value="Genomic_DNA"/>
</dbReference>
<evidence type="ECO:0000313" key="3">
    <source>
        <dbReference type="EMBL" id="ADL33069.1"/>
    </source>
</evidence>
<dbReference type="HOGENOM" id="CLU_134346_1_0_9"/>
<feature type="domain" description="Transcobalamin-like C-terminal" evidence="2">
    <location>
        <begin position="96"/>
        <end position="165"/>
    </location>
</feature>
<dbReference type="Gene3D" id="2.170.130.30">
    <property type="match status" value="1"/>
</dbReference>
<proteinExistence type="predicted"/>
<keyword evidence="1" id="KW-0472">Membrane</keyword>
<keyword evidence="1" id="KW-1133">Transmembrane helix</keyword>
<reference evidence="3 4" key="1">
    <citation type="journal article" date="2010" name="PLoS ONE">
        <title>The glycobiome of the rumen bacterium Butyrivibrio proteoclasticus B316(T) highlights adaptation to a polysaccharide-rich environment.</title>
        <authorList>
            <person name="Kelly W.J."/>
            <person name="Leahy S.C."/>
            <person name="Altermann E."/>
            <person name="Yeoman C.J."/>
            <person name="Dunne J.C."/>
            <person name="Kong Z."/>
            <person name="Pacheco D.M."/>
            <person name="Li D."/>
            <person name="Noel S.J."/>
            <person name="Moon C.D."/>
            <person name="Cookson A.L."/>
            <person name="Attwood G.T."/>
        </authorList>
    </citation>
    <scope>NUCLEOTIDE SEQUENCE [LARGE SCALE GENOMIC DNA]</scope>
    <source>
        <strain evidence="4">ATCC 51982 / DSM 14932 / B316</strain>
    </source>
</reference>
<protein>
    <recommendedName>
        <fullName evidence="2">Transcobalamin-like C-terminal domain-containing protein</fullName>
    </recommendedName>
</protein>
<dbReference type="KEGG" id="bpb:bpr_I0321"/>